<feature type="compositionally biased region" description="Low complexity" evidence="1">
    <location>
        <begin position="12"/>
        <end position="25"/>
    </location>
</feature>
<protein>
    <recommendedName>
        <fullName evidence="4">C3H1-type domain-containing protein</fullName>
    </recommendedName>
</protein>
<evidence type="ECO:0000256" key="1">
    <source>
        <dbReference type="SAM" id="MobiDB-lite"/>
    </source>
</evidence>
<sequence length="107" mass="12567">MATSTPKEGDTRLSSQPRQQTQPRRGPATRIPIMPDHLRRQIPRDRDGREPCLRFMAGGMCYGGSRERCAHHRRTHHWDGRLPRELQDYIDSNYGTGRRQHDHRNRA</sequence>
<organism evidence="2 3">
    <name type="scientific">Phytophthora oleae</name>
    <dbReference type="NCBI Taxonomy" id="2107226"/>
    <lineage>
        <taxon>Eukaryota</taxon>
        <taxon>Sar</taxon>
        <taxon>Stramenopiles</taxon>
        <taxon>Oomycota</taxon>
        <taxon>Peronosporomycetes</taxon>
        <taxon>Peronosporales</taxon>
        <taxon>Peronosporaceae</taxon>
        <taxon>Phytophthora</taxon>
    </lineage>
</organism>
<evidence type="ECO:0000313" key="3">
    <source>
        <dbReference type="Proteomes" id="UP001632037"/>
    </source>
</evidence>
<proteinExistence type="predicted"/>
<dbReference type="AlphaFoldDB" id="A0ABD3G9L3"/>
<accession>A0ABD3G9L3</accession>
<name>A0ABD3G9L3_9STRA</name>
<feature type="region of interest" description="Disordered" evidence="1">
    <location>
        <begin position="1"/>
        <end position="32"/>
    </location>
</feature>
<comment type="caution">
    <text evidence="2">The sequence shown here is derived from an EMBL/GenBank/DDBJ whole genome shotgun (WGS) entry which is preliminary data.</text>
</comment>
<dbReference type="Proteomes" id="UP001632037">
    <property type="component" value="Unassembled WGS sequence"/>
</dbReference>
<evidence type="ECO:0008006" key="4">
    <source>
        <dbReference type="Google" id="ProtNLM"/>
    </source>
</evidence>
<gene>
    <name evidence="2" type="ORF">V7S43_000447</name>
</gene>
<dbReference type="EMBL" id="JBIMZQ010000001">
    <property type="protein sequence ID" value="KAL3674499.1"/>
    <property type="molecule type" value="Genomic_DNA"/>
</dbReference>
<keyword evidence="3" id="KW-1185">Reference proteome</keyword>
<reference evidence="2 3" key="1">
    <citation type="submission" date="2024-09" db="EMBL/GenBank/DDBJ databases">
        <title>Genome sequencing and assembly of Phytophthora oleae, isolate VK10A, causative agent of rot of olive drupes.</title>
        <authorList>
            <person name="Conti Taguali S."/>
            <person name="Riolo M."/>
            <person name="La Spada F."/>
            <person name="Cacciola S.O."/>
            <person name="Dionisio G."/>
        </authorList>
    </citation>
    <scope>NUCLEOTIDE SEQUENCE [LARGE SCALE GENOMIC DNA]</scope>
    <source>
        <strain evidence="2 3">VK10A</strain>
    </source>
</reference>
<evidence type="ECO:0000313" key="2">
    <source>
        <dbReference type="EMBL" id="KAL3674499.1"/>
    </source>
</evidence>